<dbReference type="SUPFAM" id="SSF54909">
    <property type="entry name" value="Dimeric alpha+beta barrel"/>
    <property type="match status" value="2"/>
</dbReference>
<dbReference type="PANTHER" id="PTHR33336:SF3">
    <property type="entry name" value="ABM DOMAIN-CONTAINING PROTEIN"/>
    <property type="match status" value="1"/>
</dbReference>
<dbReference type="AlphaFoldDB" id="A0A854WES2"/>
<feature type="domain" description="ABM" evidence="1">
    <location>
        <begin position="119"/>
        <end position="208"/>
    </location>
</feature>
<organism evidence="2 3">
    <name type="scientific">Streptococcus parauberis</name>
    <dbReference type="NCBI Taxonomy" id="1348"/>
    <lineage>
        <taxon>Bacteria</taxon>
        <taxon>Bacillati</taxon>
        <taxon>Bacillota</taxon>
        <taxon>Bacilli</taxon>
        <taxon>Lactobacillales</taxon>
        <taxon>Streptococcaceae</taxon>
        <taxon>Streptococcus</taxon>
    </lineage>
</organism>
<dbReference type="InterPro" id="IPR007138">
    <property type="entry name" value="ABM_dom"/>
</dbReference>
<gene>
    <name evidence="2" type="ORF">A9Y57_01549</name>
</gene>
<feature type="domain" description="ABM" evidence="1">
    <location>
        <begin position="9"/>
        <end position="99"/>
    </location>
</feature>
<dbReference type="PANTHER" id="PTHR33336">
    <property type="entry name" value="QUINOL MONOOXYGENASE YGIN-RELATED"/>
    <property type="match status" value="1"/>
</dbReference>
<dbReference type="RefSeq" id="WP_096633725.1">
    <property type="nucleotide sequence ID" value="NZ_NSGR01000008.1"/>
</dbReference>
<reference evidence="2 3" key="1">
    <citation type="submission" date="2016-06" db="EMBL/GenBank/DDBJ databases">
        <authorList>
            <person name="Haines A.N."/>
            <person name="Council K.R."/>
        </authorList>
    </citation>
    <scope>NUCLEOTIDE SEQUENCE [LARGE SCALE GENOMIC DNA]</scope>
    <source>
        <strain evidence="2 3">SP158-29</strain>
    </source>
</reference>
<dbReference type="EMBL" id="NSGR01000008">
    <property type="protein sequence ID" value="PCH12829.1"/>
    <property type="molecule type" value="Genomic_DNA"/>
</dbReference>
<protein>
    <submittedName>
        <fullName evidence="2">Autoinducer-2 (AI-2) modifying protein LsrG</fullName>
    </submittedName>
</protein>
<evidence type="ECO:0000313" key="2">
    <source>
        <dbReference type="EMBL" id="PCH12829.1"/>
    </source>
</evidence>
<dbReference type="InterPro" id="IPR050744">
    <property type="entry name" value="AI-2_Isomerase_LsrG"/>
</dbReference>
<sequence>MNQLSQAPIIRLFNLSIDPTSQYQFSAVGRENLLASLEKEEVTLFMATCHLPGQKDMKLVYEIYQDQAAYEKHVSSEHFQAFASYAGQSVRERQVISLQAELLFEKEGKKAIDTANEYSIRLAKITVKKEDACQFRDIVAIEMEKAVQVEEGVISLFAARDQSQLNQWYFFEIYQDEKAYLSHIETEHFKTYIRDAAQFVGDKQLNVLSGELVISQGGLSYQTQ</sequence>
<dbReference type="GO" id="GO:0003824">
    <property type="term" value="F:catalytic activity"/>
    <property type="evidence" value="ECO:0007669"/>
    <property type="project" value="TreeGrafter"/>
</dbReference>
<accession>A0A854WES2</accession>
<name>A0A854WES2_9STRE</name>
<evidence type="ECO:0000259" key="1">
    <source>
        <dbReference type="PROSITE" id="PS51725"/>
    </source>
</evidence>
<evidence type="ECO:0000313" key="3">
    <source>
        <dbReference type="Proteomes" id="UP000217465"/>
    </source>
</evidence>
<dbReference type="InterPro" id="IPR011008">
    <property type="entry name" value="Dimeric_a/b-barrel"/>
</dbReference>
<dbReference type="Proteomes" id="UP000217465">
    <property type="component" value="Unassembled WGS sequence"/>
</dbReference>
<proteinExistence type="predicted"/>
<dbReference type="Pfam" id="PF03992">
    <property type="entry name" value="ABM"/>
    <property type="match status" value="2"/>
</dbReference>
<dbReference type="Gene3D" id="3.30.70.100">
    <property type="match status" value="1"/>
</dbReference>
<dbReference type="PROSITE" id="PS51725">
    <property type="entry name" value="ABM"/>
    <property type="match status" value="2"/>
</dbReference>
<comment type="caution">
    <text evidence="2">The sequence shown here is derived from an EMBL/GenBank/DDBJ whole genome shotgun (WGS) entry which is preliminary data.</text>
</comment>